<dbReference type="GO" id="GO:0005524">
    <property type="term" value="F:ATP binding"/>
    <property type="evidence" value="ECO:0007669"/>
    <property type="project" value="UniProtKB-KW"/>
</dbReference>
<keyword evidence="3" id="KW-0547">Nucleotide-binding</keyword>
<dbReference type="InterPro" id="IPR050166">
    <property type="entry name" value="ABC_transporter_ATP-bind"/>
</dbReference>
<reference evidence="6 7" key="1">
    <citation type="submission" date="2015-10" db="EMBL/GenBank/DDBJ databases">
        <title>Draft genome of Bosea thiooxidans.</title>
        <authorList>
            <person name="Wang X."/>
        </authorList>
    </citation>
    <scope>NUCLEOTIDE SEQUENCE [LARGE SCALE GENOMIC DNA]</scope>
    <source>
        <strain evidence="6 7">CGMCC 9174</strain>
    </source>
</reference>
<dbReference type="OrthoDB" id="9807242at2"/>
<evidence type="ECO:0000313" key="7">
    <source>
        <dbReference type="Proteomes" id="UP000051562"/>
    </source>
</evidence>
<keyword evidence="7" id="KW-1185">Reference proteome</keyword>
<dbReference type="GO" id="GO:0016887">
    <property type="term" value="F:ATP hydrolysis activity"/>
    <property type="evidence" value="ECO:0007669"/>
    <property type="project" value="InterPro"/>
</dbReference>
<dbReference type="EMBL" id="LMAR01000028">
    <property type="protein sequence ID" value="KQK31138.1"/>
    <property type="molecule type" value="Genomic_DNA"/>
</dbReference>
<dbReference type="CDD" id="cd03293">
    <property type="entry name" value="ABC_NrtD_SsuB_transporters"/>
    <property type="match status" value="1"/>
</dbReference>
<dbReference type="STRING" id="53254.SAMN05660750_02936"/>
<dbReference type="Gene3D" id="3.40.50.300">
    <property type="entry name" value="P-loop containing nucleotide triphosphate hydrolases"/>
    <property type="match status" value="1"/>
</dbReference>
<gene>
    <name evidence="6" type="ORF">ARD30_10660</name>
</gene>
<dbReference type="InterPro" id="IPR027417">
    <property type="entry name" value="P-loop_NTPase"/>
</dbReference>
<dbReference type="PANTHER" id="PTHR42788:SF13">
    <property type="entry name" value="ALIPHATIC SULFONATES IMPORT ATP-BINDING PROTEIN SSUB"/>
    <property type="match status" value="1"/>
</dbReference>
<protein>
    <submittedName>
        <fullName evidence="6">Nitrate ABC transporter ATP-binding protein</fullName>
    </submittedName>
</protein>
<sequence>MTAVTTAPPLVELRQVSLAYGSGPSRLQALEDATFSIAKGEFIAVVGPSGCGKSTLMKLVTGLLPPSGGEVRVHGQVVKGPIRGVGMAFQAPTLMPWRTTLDNILLPLEVVEPHKRRFRSNKAEYIARGEALLASVGLGGFGQKYPWQLSGGMQQRSSLCRALVHEPDILMLDEPFGALDAFTREELWSVMQKLWMERRFTAVLVTHDLREAVYLADTVYVMSRRPGKIVKIRKVELPRPRTLETTFSVEFVDIVHELRERIHMEHA</sequence>
<proteinExistence type="inferred from homology"/>
<dbReference type="SMART" id="SM00382">
    <property type="entry name" value="AAA"/>
    <property type="match status" value="1"/>
</dbReference>
<evidence type="ECO:0000256" key="3">
    <source>
        <dbReference type="ARBA" id="ARBA00022741"/>
    </source>
</evidence>
<evidence type="ECO:0000256" key="2">
    <source>
        <dbReference type="ARBA" id="ARBA00022448"/>
    </source>
</evidence>
<keyword evidence="2" id="KW-0813">Transport</keyword>
<evidence type="ECO:0000259" key="5">
    <source>
        <dbReference type="PROSITE" id="PS50893"/>
    </source>
</evidence>
<dbReference type="InterPro" id="IPR003439">
    <property type="entry name" value="ABC_transporter-like_ATP-bd"/>
</dbReference>
<dbReference type="PANTHER" id="PTHR42788">
    <property type="entry name" value="TAURINE IMPORT ATP-BINDING PROTEIN-RELATED"/>
    <property type="match status" value="1"/>
</dbReference>
<evidence type="ECO:0000256" key="4">
    <source>
        <dbReference type="ARBA" id="ARBA00022840"/>
    </source>
</evidence>
<name>A0A0Q3T0D1_9HYPH</name>
<evidence type="ECO:0000313" key="6">
    <source>
        <dbReference type="EMBL" id="KQK31138.1"/>
    </source>
</evidence>
<keyword evidence="4 6" id="KW-0067">ATP-binding</keyword>
<dbReference type="RefSeq" id="WP_055727635.1">
    <property type="nucleotide sequence ID" value="NZ_FUYX01000007.1"/>
</dbReference>
<accession>A0A0Q3T0D1</accession>
<dbReference type="AlphaFoldDB" id="A0A0Q3T0D1"/>
<dbReference type="SUPFAM" id="SSF52540">
    <property type="entry name" value="P-loop containing nucleoside triphosphate hydrolases"/>
    <property type="match status" value="1"/>
</dbReference>
<organism evidence="6 7">
    <name type="scientific">Bosea thiooxidans</name>
    <dbReference type="NCBI Taxonomy" id="53254"/>
    <lineage>
        <taxon>Bacteria</taxon>
        <taxon>Pseudomonadati</taxon>
        <taxon>Pseudomonadota</taxon>
        <taxon>Alphaproteobacteria</taxon>
        <taxon>Hyphomicrobiales</taxon>
        <taxon>Boseaceae</taxon>
        <taxon>Bosea</taxon>
    </lineage>
</organism>
<dbReference type="PROSITE" id="PS50893">
    <property type="entry name" value="ABC_TRANSPORTER_2"/>
    <property type="match status" value="1"/>
</dbReference>
<evidence type="ECO:0000256" key="1">
    <source>
        <dbReference type="ARBA" id="ARBA00005417"/>
    </source>
</evidence>
<dbReference type="Pfam" id="PF00005">
    <property type="entry name" value="ABC_tran"/>
    <property type="match status" value="1"/>
</dbReference>
<dbReference type="InterPro" id="IPR003593">
    <property type="entry name" value="AAA+_ATPase"/>
</dbReference>
<comment type="similarity">
    <text evidence="1">Belongs to the ABC transporter superfamily.</text>
</comment>
<dbReference type="Proteomes" id="UP000051562">
    <property type="component" value="Unassembled WGS sequence"/>
</dbReference>
<feature type="domain" description="ABC transporter" evidence="5">
    <location>
        <begin position="13"/>
        <end position="249"/>
    </location>
</feature>
<comment type="caution">
    <text evidence="6">The sequence shown here is derived from an EMBL/GenBank/DDBJ whole genome shotgun (WGS) entry which is preliminary data.</text>
</comment>